<comment type="caution">
    <text evidence="2">The sequence shown here is derived from an EMBL/GenBank/DDBJ whole genome shotgun (WGS) entry which is preliminary data.</text>
</comment>
<evidence type="ECO:0000259" key="1">
    <source>
        <dbReference type="Pfam" id="PF02720"/>
    </source>
</evidence>
<organism evidence="2 3">
    <name type="scientific">Nocardioides caricicola</name>
    <dbReference type="NCBI Taxonomy" id="634770"/>
    <lineage>
        <taxon>Bacteria</taxon>
        <taxon>Bacillati</taxon>
        <taxon>Actinomycetota</taxon>
        <taxon>Actinomycetes</taxon>
        <taxon>Propionibacteriales</taxon>
        <taxon>Nocardioidaceae</taxon>
        <taxon>Nocardioides</taxon>
    </lineage>
</organism>
<evidence type="ECO:0000313" key="3">
    <source>
        <dbReference type="Proteomes" id="UP001595956"/>
    </source>
</evidence>
<keyword evidence="3" id="KW-1185">Reference proteome</keyword>
<accession>A0ABW0N388</accession>
<gene>
    <name evidence="2" type="ORF">ACFPKY_09980</name>
</gene>
<evidence type="ECO:0000313" key="2">
    <source>
        <dbReference type="EMBL" id="MFC5493432.1"/>
    </source>
</evidence>
<dbReference type="EMBL" id="JBHSMD010000002">
    <property type="protein sequence ID" value="MFC5493432.1"/>
    <property type="molecule type" value="Genomic_DNA"/>
</dbReference>
<proteinExistence type="predicted"/>
<dbReference type="InterPro" id="IPR003615">
    <property type="entry name" value="HNH_nuc"/>
</dbReference>
<dbReference type="CDD" id="cd00085">
    <property type="entry name" value="HNHc"/>
    <property type="match status" value="1"/>
</dbReference>
<reference evidence="3" key="1">
    <citation type="journal article" date="2019" name="Int. J. Syst. Evol. Microbiol.">
        <title>The Global Catalogue of Microorganisms (GCM) 10K type strain sequencing project: providing services to taxonomists for standard genome sequencing and annotation.</title>
        <authorList>
            <consortium name="The Broad Institute Genomics Platform"/>
            <consortium name="The Broad Institute Genome Sequencing Center for Infectious Disease"/>
            <person name="Wu L."/>
            <person name="Ma J."/>
        </authorList>
    </citation>
    <scope>NUCLEOTIDE SEQUENCE [LARGE SCALE GENOMIC DNA]</scope>
    <source>
        <strain evidence="3">KACC 13778</strain>
    </source>
</reference>
<name>A0ABW0N388_9ACTN</name>
<dbReference type="Proteomes" id="UP001595956">
    <property type="component" value="Unassembled WGS sequence"/>
</dbReference>
<sequence>MDAAETADTLVALTRAEAKLAELKARVAAHADDLHVGQEVGASSAATWLAHTTNTTRPVAAGTVKLGHSLEQHPLTRDALAHGEVLADQARVIIHAVDQLSDDVDTERAEAHLLAEAAHHDAKALRVLGKHLFEVIAPDEADAREAAILEAEEKAAAKACHLSMYDDGHGKTHGRFTIPTALAGAPLRKALFAIAGAEHQRLSPEAMGQALCDYIQRFPAKKLPTNGGLNATMLVLIDEDSLMGRVEKAGTLDTGEKISPSAARRLLCEAEIIPVVLGADSEPLDVGRGRRFHTRAMRLAMVARDRGCRAEGCDRTHGLHAHHHTRWADGGHTNVRDAVTLCHWHHQRAHDTGYETTYRLDGSVAFHRRQ</sequence>
<dbReference type="RefSeq" id="WP_345172539.1">
    <property type="nucleotide sequence ID" value="NZ_BAABFQ010000003.1"/>
</dbReference>
<dbReference type="Pfam" id="PF02720">
    <property type="entry name" value="DUF222"/>
    <property type="match status" value="1"/>
</dbReference>
<feature type="domain" description="DUF222" evidence="1">
    <location>
        <begin position="13"/>
        <end position="305"/>
    </location>
</feature>
<protein>
    <submittedName>
        <fullName evidence="2">DUF222 domain-containing protein</fullName>
    </submittedName>
</protein>
<dbReference type="InterPro" id="IPR003870">
    <property type="entry name" value="DUF222"/>
</dbReference>